<evidence type="ECO:0000256" key="2">
    <source>
        <dbReference type="ARBA" id="ARBA00011322"/>
    </source>
</evidence>
<evidence type="ECO:0000256" key="1">
    <source>
        <dbReference type="ARBA" id="ARBA00006930"/>
    </source>
</evidence>
<evidence type="ECO:0000313" key="7">
    <source>
        <dbReference type="Proteomes" id="UP000314616"/>
    </source>
</evidence>
<reference evidence="6 7" key="1">
    <citation type="submission" date="2019-05" db="EMBL/GenBank/DDBJ databases">
        <title>Georgenia *** sp. nov., and Georgenia *** sp. nov., isolated from the intestinal contents of plateau pika (Ochotona curzoniae) in the Qinghai-Tibet plateau of China.</title>
        <authorList>
            <person name="Tian Z."/>
        </authorList>
    </citation>
    <scope>NUCLEOTIDE SEQUENCE [LARGE SCALE GENOMIC DNA]</scope>
    <source>
        <strain evidence="6 7">Z443</strain>
    </source>
</reference>
<dbReference type="Gene3D" id="3.40.50.300">
    <property type="entry name" value="P-loop containing nucleotide triphosphate hydrolases"/>
    <property type="match status" value="2"/>
</dbReference>
<dbReference type="GO" id="GO:0016887">
    <property type="term" value="F:ATP hydrolysis activity"/>
    <property type="evidence" value="ECO:0007669"/>
    <property type="project" value="InterPro"/>
</dbReference>
<dbReference type="Pfam" id="PF13558">
    <property type="entry name" value="SbcC_Walker_B"/>
    <property type="match status" value="1"/>
</dbReference>
<organism evidence="6 7">
    <name type="scientific">Georgenia yuyongxinii</name>
    <dbReference type="NCBI Taxonomy" id="2589797"/>
    <lineage>
        <taxon>Bacteria</taxon>
        <taxon>Bacillati</taxon>
        <taxon>Actinomycetota</taxon>
        <taxon>Actinomycetes</taxon>
        <taxon>Micrococcales</taxon>
        <taxon>Bogoriellaceae</taxon>
        <taxon>Georgenia</taxon>
    </lineage>
</organism>
<dbReference type="InterPro" id="IPR027417">
    <property type="entry name" value="P-loop_NTPase"/>
</dbReference>
<dbReference type="RefSeq" id="WP_139929734.1">
    <property type="nucleotide sequence ID" value="NZ_CP040915.1"/>
</dbReference>
<gene>
    <name evidence="6" type="ORF">FE374_13670</name>
</gene>
<dbReference type="Proteomes" id="UP000314616">
    <property type="component" value="Chromosome"/>
</dbReference>
<feature type="domain" description="Rad50/SbcC-type AAA" evidence="5">
    <location>
        <begin position="5"/>
        <end position="188"/>
    </location>
</feature>
<evidence type="ECO:0000256" key="4">
    <source>
        <dbReference type="SAM" id="MobiDB-lite"/>
    </source>
</evidence>
<dbReference type="InterPro" id="IPR038729">
    <property type="entry name" value="Rad50/SbcC_AAA"/>
</dbReference>
<dbReference type="InterPro" id="IPR019793">
    <property type="entry name" value="Peroxidases_heam-ligand_BS"/>
</dbReference>
<dbReference type="KEGG" id="gyu:FE374_13670"/>
<proteinExistence type="inferred from homology"/>
<comment type="subunit">
    <text evidence="2">Heterodimer of SbcC and SbcD.</text>
</comment>
<sequence>MRVHRLTLQAIGPFPDEHTIDFDTLAAGGLFLLEGPTGSGKSTIIDAVVFALYGTVAGAESSEDRLHSDHADREVEPFVELTFSTAAGIYKVRRTPKYLRPKKRGDGFTRQNPTATLWRLATVDDEHGEPVSAHVQEASTEVRRIVVLDRAQFTQTVVLPQGQFASFLRARPEDRRQVLQDVFGTEIYQQVQDRLAAMAREARRDVDQLATLVGGQAEAFITAAGLPEDDDAAARSGDDAVTDAAPQVRQDAGARPEVTAQEIRDAAAALDEAALGDRTDAVCVALGTLAAAADDAEKGASAIERVARGHLETQEALDRHLARRAVLLSRQASLAAEEAQVAIDAERLGQARRAAVALPSLRAREEAAQAAGRTTARWQQLVAEAKSGPHADLLALSSSGTDVDALDAAVDAASAEQGSLTDLVALEAALDRRGEALAATERSISTDREGLEELDELLAVRPAARTSLAGRLETARTAAAPLADARTRAHLAATAAEAAAAAAALESEVQTARGVVGAAGSRASEALDAEHAVRRRWVDGMAGTLAAGLVGGQPCTVCGSTAHPAPAAPAPDGASADDVEAARQAREQADKDLVAAVTVHTRLTEQLQARRDAAGGLDVQQATVQKGQADQAVAEAAAGAELASSLEEALGRFDAETAALTAEVNETRGSLAQRQTLATGVRARLEEDTRRCTQARGTEGSVAARAAVLTARAACGHALRAARQQVLTAERALTEAAGRVADALAEAGFADEAAAVAAALPPAEITRLETVVLEHRTALAQVAEGLAEAEIAALTGTEVADVAGAHAVFAAAHAACTQATRHAERARAHADHAYRGRERLLTAMAGHAARARAVGPLLRTANLANAQDGTETATTLATYVLLRRFEDVVAAANDRLTTMSDGRYSLERIDEREGGQRSRKAGLGLQVRDHLTEAPRDPHTLSGGETFYVSLCLALGLADVVRAEAGGVELGTLFVDEGFGSLDPGTLDAVMTELGRLREGGRAVGIVSHVAELKDRIAERIEVRRLPSGASTLTVRA</sequence>
<evidence type="ECO:0000256" key="3">
    <source>
        <dbReference type="ARBA" id="ARBA00013368"/>
    </source>
</evidence>
<evidence type="ECO:0000313" key="6">
    <source>
        <dbReference type="EMBL" id="QDC25521.1"/>
    </source>
</evidence>
<name>A0A5B8C7U5_9MICO</name>
<feature type="region of interest" description="Disordered" evidence="4">
    <location>
        <begin position="231"/>
        <end position="258"/>
    </location>
</feature>
<dbReference type="OrthoDB" id="9795626at2"/>
<dbReference type="GO" id="GO:0006302">
    <property type="term" value="P:double-strand break repair"/>
    <property type="evidence" value="ECO:0007669"/>
    <property type="project" value="InterPro"/>
</dbReference>
<dbReference type="SUPFAM" id="SSF52540">
    <property type="entry name" value="P-loop containing nucleoside triphosphate hydrolases"/>
    <property type="match status" value="1"/>
</dbReference>
<dbReference type="PANTHER" id="PTHR32114:SF2">
    <property type="entry name" value="ABC TRANSPORTER ABCH.3"/>
    <property type="match status" value="1"/>
</dbReference>
<dbReference type="PANTHER" id="PTHR32114">
    <property type="entry name" value="ABC TRANSPORTER ABCH.3"/>
    <property type="match status" value="1"/>
</dbReference>
<comment type="similarity">
    <text evidence="1">Belongs to the SMC family. SbcC subfamily.</text>
</comment>
<protein>
    <recommendedName>
        <fullName evidence="3">Nuclease SbcCD subunit C</fullName>
    </recommendedName>
</protein>
<dbReference type="Pfam" id="PF13476">
    <property type="entry name" value="AAA_23"/>
    <property type="match status" value="1"/>
</dbReference>
<dbReference type="PROSITE" id="PS00435">
    <property type="entry name" value="PEROXIDASE_1"/>
    <property type="match status" value="1"/>
</dbReference>
<dbReference type="AlphaFoldDB" id="A0A5B8C7U5"/>
<accession>A0A5B8C7U5</accession>
<evidence type="ECO:0000259" key="5">
    <source>
        <dbReference type="Pfam" id="PF13476"/>
    </source>
</evidence>
<dbReference type="EMBL" id="CP040915">
    <property type="protein sequence ID" value="QDC25521.1"/>
    <property type="molecule type" value="Genomic_DNA"/>
</dbReference>